<dbReference type="Gene3D" id="3.40.50.200">
    <property type="entry name" value="Peptidase S8/S53 domain"/>
    <property type="match status" value="1"/>
</dbReference>
<dbReference type="Pfam" id="PF00082">
    <property type="entry name" value="Peptidase_S8"/>
    <property type="match status" value="1"/>
</dbReference>
<dbReference type="InterPro" id="IPR023828">
    <property type="entry name" value="Peptidase_S8_Ser-AS"/>
</dbReference>
<feature type="domain" description="Peptidase S8/S53" evidence="9">
    <location>
        <begin position="178"/>
        <end position="496"/>
    </location>
</feature>
<evidence type="ECO:0000313" key="10">
    <source>
        <dbReference type="EMBL" id="GAA0343584.1"/>
    </source>
</evidence>
<evidence type="ECO:0000256" key="4">
    <source>
        <dbReference type="ARBA" id="ARBA00022825"/>
    </source>
</evidence>
<evidence type="ECO:0000256" key="1">
    <source>
        <dbReference type="ARBA" id="ARBA00011073"/>
    </source>
</evidence>
<dbReference type="PROSITE" id="PS00137">
    <property type="entry name" value="SUBTILASE_HIS"/>
    <property type="match status" value="1"/>
</dbReference>
<comment type="similarity">
    <text evidence="1 5 6">Belongs to the peptidase S8 family.</text>
</comment>
<feature type="active site" description="Charge relay system" evidence="5">
    <location>
        <position position="438"/>
    </location>
</feature>
<dbReference type="EMBL" id="BAAABW010000011">
    <property type="protein sequence ID" value="GAA0343584.1"/>
    <property type="molecule type" value="Genomic_DNA"/>
</dbReference>
<evidence type="ECO:0000256" key="5">
    <source>
        <dbReference type="PROSITE-ProRule" id="PRU01240"/>
    </source>
</evidence>
<dbReference type="RefSeq" id="WP_344117355.1">
    <property type="nucleotide sequence ID" value="NZ_BAAABW010000011.1"/>
</dbReference>
<keyword evidence="3 5" id="KW-0378">Hydrolase</keyword>
<dbReference type="InterPro" id="IPR036852">
    <property type="entry name" value="Peptidase_S8/S53_dom_sf"/>
</dbReference>
<reference evidence="10 11" key="1">
    <citation type="journal article" date="2019" name="Int. J. Syst. Evol. Microbiol.">
        <title>The Global Catalogue of Microorganisms (GCM) 10K type strain sequencing project: providing services to taxonomists for standard genome sequencing and annotation.</title>
        <authorList>
            <consortium name="The Broad Institute Genomics Platform"/>
            <consortium name="The Broad Institute Genome Sequencing Center for Infectious Disease"/>
            <person name="Wu L."/>
            <person name="Ma J."/>
        </authorList>
    </citation>
    <scope>NUCLEOTIDE SEQUENCE [LARGE SCALE GENOMIC DNA]</scope>
    <source>
        <strain evidence="10 11">JCM 4565</strain>
    </source>
</reference>
<feature type="active site" description="Charge relay system" evidence="5">
    <location>
        <position position="186"/>
    </location>
</feature>
<feature type="chain" id="PRO_5047200572" evidence="8">
    <location>
        <begin position="35"/>
        <end position="506"/>
    </location>
</feature>
<dbReference type="InterPro" id="IPR000209">
    <property type="entry name" value="Peptidase_S8/S53_dom"/>
</dbReference>
<evidence type="ECO:0000256" key="3">
    <source>
        <dbReference type="ARBA" id="ARBA00022801"/>
    </source>
</evidence>
<accession>A0ABN0WPN4</accession>
<protein>
    <submittedName>
        <fullName evidence="10">S8 family serine peptidase</fullName>
    </submittedName>
</protein>
<name>A0ABN0WPN4_9ACTN</name>
<dbReference type="InterPro" id="IPR050131">
    <property type="entry name" value="Peptidase_S8_subtilisin-like"/>
</dbReference>
<feature type="active site" description="Charge relay system" evidence="5">
    <location>
        <position position="230"/>
    </location>
</feature>
<dbReference type="InterPro" id="IPR015500">
    <property type="entry name" value="Peptidase_S8_subtilisin-rel"/>
</dbReference>
<sequence length="506" mass="51600">MAHLRSRRRHSLLAVPVGLALTASLGFLPGAASAAPQGTPQAKAPVTTGGPLLSYVVNTTADRATVARVGKAVTAAGGSVLTSYERIGVIVAHSSNPGFAAALRAVPGVQSAGATRTAPIVPAATTDIGPPEKVKPPKSSSLSASRSLASGKEPLESLQWDLPAIKADQAAKVNGGSRKVTVGVIDTGVDDTHPDLAPNFSRSQSASCVSGKADTSAGAWRPFDPAKDYHGTHVAGTIAAARNGIGVAGVAPGVKVSAIKVSQPKTSSFYAESVVCAFVFAAEHNIAVTNNSYYVDPWMFNCTTDPDQKAIAESIGRATKYAESKGTVNVASAGNSNFDLAAKEITDASSPNDTKPPVTRKIDPSVCLDVPAQLPGVITVAATGAKSAKSYYSNYGLGQIDVAAPGGDQFQLPELPGKDGRILSTLPGGDYGFLQGTSMAGPHVAGVVALLKSTHPRSTPQEIQWILKAQAHNPGCTAADKACAGTAQVNGFYGYGIVDALAAVQD</sequence>
<evidence type="ECO:0000256" key="2">
    <source>
        <dbReference type="ARBA" id="ARBA00022670"/>
    </source>
</evidence>
<comment type="caution">
    <text evidence="10">The sequence shown here is derived from an EMBL/GenBank/DDBJ whole genome shotgun (WGS) entry which is preliminary data.</text>
</comment>
<evidence type="ECO:0000256" key="6">
    <source>
        <dbReference type="RuleBase" id="RU003355"/>
    </source>
</evidence>
<evidence type="ECO:0000256" key="7">
    <source>
        <dbReference type="SAM" id="MobiDB-lite"/>
    </source>
</evidence>
<keyword evidence="2 5" id="KW-0645">Protease</keyword>
<keyword evidence="8" id="KW-0732">Signal</keyword>
<keyword evidence="11" id="KW-1185">Reference proteome</keyword>
<dbReference type="PANTHER" id="PTHR43806:SF11">
    <property type="entry name" value="CEREVISIN-RELATED"/>
    <property type="match status" value="1"/>
</dbReference>
<dbReference type="InterPro" id="IPR023827">
    <property type="entry name" value="Peptidase_S8_Asp-AS"/>
</dbReference>
<dbReference type="SUPFAM" id="SSF52743">
    <property type="entry name" value="Subtilisin-like"/>
    <property type="match status" value="1"/>
</dbReference>
<evidence type="ECO:0000259" key="9">
    <source>
        <dbReference type="Pfam" id="PF00082"/>
    </source>
</evidence>
<dbReference type="Proteomes" id="UP001500063">
    <property type="component" value="Unassembled WGS sequence"/>
</dbReference>
<evidence type="ECO:0000313" key="11">
    <source>
        <dbReference type="Proteomes" id="UP001500063"/>
    </source>
</evidence>
<keyword evidence="4 5" id="KW-0720">Serine protease</keyword>
<organism evidence="10 11">
    <name type="scientific">Streptomyces blastmyceticus</name>
    <dbReference type="NCBI Taxonomy" id="68180"/>
    <lineage>
        <taxon>Bacteria</taxon>
        <taxon>Bacillati</taxon>
        <taxon>Actinomycetota</taxon>
        <taxon>Actinomycetes</taxon>
        <taxon>Kitasatosporales</taxon>
        <taxon>Streptomycetaceae</taxon>
        <taxon>Streptomyces</taxon>
    </lineage>
</organism>
<feature type="signal peptide" evidence="8">
    <location>
        <begin position="1"/>
        <end position="34"/>
    </location>
</feature>
<gene>
    <name evidence="10" type="ORF">GCM10010319_19590</name>
</gene>
<dbReference type="InterPro" id="IPR022398">
    <property type="entry name" value="Peptidase_S8_His-AS"/>
</dbReference>
<proteinExistence type="inferred from homology"/>
<feature type="region of interest" description="Disordered" evidence="7">
    <location>
        <begin position="122"/>
        <end position="150"/>
    </location>
</feature>
<dbReference type="PRINTS" id="PR00723">
    <property type="entry name" value="SUBTILISIN"/>
</dbReference>
<feature type="compositionally biased region" description="Low complexity" evidence="7">
    <location>
        <begin position="139"/>
        <end position="150"/>
    </location>
</feature>
<dbReference type="PROSITE" id="PS00136">
    <property type="entry name" value="SUBTILASE_ASP"/>
    <property type="match status" value="1"/>
</dbReference>
<dbReference type="PANTHER" id="PTHR43806">
    <property type="entry name" value="PEPTIDASE S8"/>
    <property type="match status" value="1"/>
</dbReference>
<dbReference type="PROSITE" id="PS00138">
    <property type="entry name" value="SUBTILASE_SER"/>
    <property type="match status" value="1"/>
</dbReference>
<dbReference type="PROSITE" id="PS51892">
    <property type="entry name" value="SUBTILASE"/>
    <property type="match status" value="1"/>
</dbReference>
<evidence type="ECO:0000256" key="8">
    <source>
        <dbReference type="SAM" id="SignalP"/>
    </source>
</evidence>